<dbReference type="PANTHER" id="PTHR47396:SF1">
    <property type="entry name" value="ATP-DEPENDENT HELICASE IRC3-RELATED"/>
    <property type="match status" value="1"/>
</dbReference>
<reference evidence="2 3" key="1">
    <citation type="submission" date="2014-04" db="EMBL/GenBank/DDBJ databases">
        <authorList>
            <consortium name="DOE Joint Genome Institute"/>
            <person name="Kuo A."/>
            <person name="Girlanda M."/>
            <person name="Perotto S."/>
            <person name="Kohler A."/>
            <person name="Nagy L.G."/>
            <person name="Floudas D."/>
            <person name="Copeland A."/>
            <person name="Barry K.W."/>
            <person name="Cichocki N."/>
            <person name="Veneault-Fourrey C."/>
            <person name="LaButti K."/>
            <person name="Lindquist E.A."/>
            <person name="Lipzen A."/>
            <person name="Lundell T."/>
            <person name="Morin E."/>
            <person name="Murat C."/>
            <person name="Sun H."/>
            <person name="Tunlid A."/>
            <person name="Henrissat B."/>
            <person name="Grigoriev I.V."/>
            <person name="Hibbett D.S."/>
            <person name="Martin F."/>
            <person name="Nordberg H.P."/>
            <person name="Cantor M.N."/>
            <person name="Hua S.X."/>
        </authorList>
    </citation>
    <scope>NUCLEOTIDE SEQUENCE [LARGE SCALE GENOMIC DNA]</scope>
    <source>
        <strain evidence="2 3">MUT 4182</strain>
    </source>
</reference>
<dbReference type="InterPro" id="IPR050742">
    <property type="entry name" value="Helicase_Restrict-Modif_Enz"/>
</dbReference>
<dbReference type="PROSITE" id="PS51194">
    <property type="entry name" value="HELICASE_CTER"/>
    <property type="match status" value="1"/>
</dbReference>
<dbReference type="GO" id="GO:0061749">
    <property type="term" value="F:forked DNA-dependent helicase activity"/>
    <property type="evidence" value="ECO:0007669"/>
    <property type="project" value="TreeGrafter"/>
</dbReference>
<evidence type="ECO:0000313" key="2">
    <source>
        <dbReference type="EMBL" id="KIO24812.1"/>
    </source>
</evidence>
<dbReference type="AlphaFoldDB" id="A0A0C3LTX8"/>
<dbReference type="EMBL" id="KN823054">
    <property type="protein sequence ID" value="KIO24812.1"/>
    <property type="molecule type" value="Genomic_DNA"/>
</dbReference>
<dbReference type="SMART" id="SM00490">
    <property type="entry name" value="HELICc"/>
    <property type="match status" value="1"/>
</dbReference>
<dbReference type="STRING" id="1051891.A0A0C3LTX8"/>
<keyword evidence="3" id="KW-1185">Reference proteome</keyword>
<dbReference type="Proteomes" id="UP000054248">
    <property type="component" value="Unassembled WGS sequence"/>
</dbReference>
<sequence>IPVVGFSATFSRHDGSALGRVFQSIVYHQDFLDMMKDQWLCPVTFTTVSAKIDLSGVTISTKTGDFNPTSLAHIVNTDSINKLVVRTWLDRAANRKSTLVFCVNISHVKAVTAVFREAGVDARYITGSTPVVERKELLDGFRRGDFPVLVNCAILTEGADVPNIDCVIIARPTRSRNLFAQIIGRGMRLSPNTGKTDCRIIDFVDSLNRVGGIVSAPTLFGLEPDEVVNVDPETVSSSPRPITSPVPDPEFVTYTDHDDPFSLVADGAGSPHLKSLSPNAWVQCSPTTWVLECLGRGFIKIERLSEDERDDSDGPQPAFEAYFAPTKAGPPGVKRTGSPFMKKRKVMTSDTLGEAIKGCDNYAVKKVVFGPMAMGLLRSAAWRRAPASEAQKKLLKTRYKGRFDEADGTPFDSKTLTKGEAANMINRLKHGAQVWPSFSWVHFMQELTELPILQRRTIFVA</sequence>
<dbReference type="CDD" id="cd18799">
    <property type="entry name" value="SF2_C_EcoAI-like"/>
    <property type="match status" value="1"/>
</dbReference>
<gene>
    <name evidence="2" type="ORF">M407DRAFT_212090</name>
</gene>
<dbReference type="GO" id="GO:0032042">
    <property type="term" value="P:mitochondrial DNA metabolic process"/>
    <property type="evidence" value="ECO:0007669"/>
    <property type="project" value="TreeGrafter"/>
</dbReference>
<dbReference type="Pfam" id="PF00271">
    <property type="entry name" value="Helicase_C"/>
    <property type="match status" value="1"/>
</dbReference>
<dbReference type="HOGENOM" id="CLU_014765_0_0_1"/>
<proteinExistence type="predicted"/>
<dbReference type="Gene3D" id="3.40.50.300">
    <property type="entry name" value="P-loop containing nucleotide triphosphate hydrolases"/>
    <property type="match status" value="1"/>
</dbReference>
<name>A0A0C3LTX8_9AGAM</name>
<feature type="domain" description="Helicase C-terminal" evidence="1">
    <location>
        <begin position="79"/>
        <end position="236"/>
    </location>
</feature>
<dbReference type="OrthoDB" id="3246040at2759"/>
<reference evidence="3" key="2">
    <citation type="submission" date="2015-01" db="EMBL/GenBank/DDBJ databases">
        <title>Evolutionary Origins and Diversification of the Mycorrhizal Mutualists.</title>
        <authorList>
            <consortium name="DOE Joint Genome Institute"/>
            <consortium name="Mycorrhizal Genomics Consortium"/>
            <person name="Kohler A."/>
            <person name="Kuo A."/>
            <person name="Nagy L.G."/>
            <person name="Floudas D."/>
            <person name="Copeland A."/>
            <person name="Barry K.W."/>
            <person name="Cichocki N."/>
            <person name="Veneault-Fourrey C."/>
            <person name="LaButti K."/>
            <person name="Lindquist E.A."/>
            <person name="Lipzen A."/>
            <person name="Lundell T."/>
            <person name="Morin E."/>
            <person name="Murat C."/>
            <person name="Riley R."/>
            <person name="Ohm R."/>
            <person name="Sun H."/>
            <person name="Tunlid A."/>
            <person name="Henrissat B."/>
            <person name="Grigoriev I.V."/>
            <person name="Hibbett D.S."/>
            <person name="Martin F."/>
        </authorList>
    </citation>
    <scope>NUCLEOTIDE SEQUENCE [LARGE SCALE GENOMIC DNA]</scope>
    <source>
        <strain evidence="3">MUT 4182</strain>
    </source>
</reference>
<accession>A0A0C3LTX8</accession>
<organism evidence="2 3">
    <name type="scientific">Tulasnella calospora MUT 4182</name>
    <dbReference type="NCBI Taxonomy" id="1051891"/>
    <lineage>
        <taxon>Eukaryota</taxon>
        <taxon>Fungi</taxon>
        <taxon>Dikarya</taxon>
        <taxon>Basidiomycota</taxon>
        <taxon>Agaricomycotina</taxon>
        <taxon>Agaricomycetes</taxon>
        <taxon>Cantharellales</taxon>
        <taxon>Tulasnellaceae</taxon>
        <taxon>Tulasnella</taxon>
    </lineage>
</organism>
<dbReference type="InterPro" id="IPR001650">
    <property type="entry name" value="Helicase_C-like"/>
</dbReference>
<protein>
    <recommendedName>
        <fullName evidence="1">Helicase C-terminal domain-containing protein</fullName>
    </recommendedName>
</protein>
<dbReference type="InterPro" id="IPR027417">
    <property type="entry name" value="P-loop_NTPase"/>
</dbReference>
<dbReference type="SUPFAM" id="SSF52540">
    <property type="entry name" value="P-loop containing nucleoside triphosphate hydrolases"/>
    <property type="match status" value="1"/>
</dbReference>
<feature type="non-terminal residue" evidence="2">
    <location>
        <position position="1"/>
    </location>
</feature>
<evidence type="ECO:0000259" key="1">
    <source>
        <dbReference type="PROSITE" id="PS51194"/>
    </source>
</evidence>
<dbReference type="GO" id="GO:0005759">
    <property type="term" value="C:mitochondrial matrix"/>
    <property type="evidence" value="ECO:0007669"/>
    <property type="project" value="TreeGrafter"/>
</dbReference>
<evidence type="ECO:0000313" key="3">
    <source>
        <dbReference type="Proteomes" id="UP000054248"/>
    </source>
</evidence>
<dbReference type="GO" id="GO:0070125">
    <property type="term" value="P:mitochondrial translational elongation"/>
    <property type="evidence" value="ECO:0007669"/>
    <property type="project" value="TreeGrafter"/>
</dbReference>
<dbReference type="GO" id="GO:0036121">
    <property type="term" value="F:double-stranded DNA helicase activity"/>
    <property type="evidence" value="ECO:0007669"/>
    <property type="project" value="TreeGrafter"/>
</dbReference>
<dbReference type="PANTHER" id="PTHR47396">
    <property type="entry name" value="TYPE I RESTRICTION ENZYME ECOKI R PROTEIN"/>
    <property type="match status" value="1"/>
</dbReference>
<dbReference type="GO" id="GO:0000403">
    <property type="term" value="F:Y-form DNA binding"/>
    <property type="evidence" value="ECO:0007669"/>
    <property type="project" value="TreeGrafter"/>
</dbReference>